<evidence type="ECO:0000259" key="12">
    <source>
        <dbReference type="PROSITE" id="PS50278"/>
    </source>
</evidence>
<comment type="caution">
    <text evidence="13">The sequence shown here is derived from an EMBL/GenBank/DDBJ whole genome shotgun (WGS) entry which is preliminary data.</text>
</comment>
<dbReference type="InterPro" id="IPR029034">
    <property type="entry name" value="Cystine-knot_cytokine"/>
</dbReference>
<evidence type="ECO:0000256" key="5">
    <source>
        <dbReference type="ARBA" id="ARBA00031888"/>
    </source>
</evidence>
<keyword evidence="4" id="KW-0497">Mitogen</keyword>
<dbReference type="Proteomes" id="UP001176940">
    <property type="component" value="Unassembled WGS sequence"/>
</dbReference>
<dbReference type="PROSITE" id="PS00249">
    <property type="entry name" value="PDGF_1"/>
    <property type="match status" value="1"/>
</dbReference>
<dbReference type="SMART" id="SM00141">
    <property type="entry name" value="PDGF"/>
    <property type="match status" value="1"/>
</dbReference>
<evidence type="ECO:0000256" key="2">
    <source>
        <dbReference type="ARBA" id="ARBA00018117"/>
    </source>
</evidence>
<comment type="subunit">
    <text evidence="9">Antiparallel homodimer; disulfide-linked. Antiparallel heterodimer with PDGFA; disulfide-linked. The PDGFB homodimer interacts with PDGFRA and PDGFRB homodimers, and with heterodimers formed by PDGFRA and PDGFRB. The heterodimer composed of PDGFA and PDGFB interacts with PDGFRB homodimers, and with heterodimers formed by PDGFRA and PDGFRB. Interacts with XLKD1. Interacts with LRP1. Interacts with SORL1 (via the N-terminal ectodomain). Interacts with CD82; this interaction inhibits PDGFB-mediated signaling pathway.</text>
</comment>
<dbReference type="PANTHER" id="PTHR11633:SF2">
    <property type="entry name" value="PLATELET-DERIVED GROWTH FACTOR SUBUNIT B"/>
    <property type="match status" value="1"/>
</dbReference>
<dbReference type="PANTHER" id="PTHR11633">
    <property type="entry name" value="PLATELET-DERIVED GROWTH FACTOR"/>
    <property type="match status" value="1"/>
</dbReference>
<evidence type="ECO:0000256" key="1">
    <source>
        <dbReference type="ARBA" id="ARBA00006686"/>
    </source>
</evidence>
<dbReference type="Gene3D" id="2.10.90.10">
    <property type="entry name" value="Cystine-knot cytokines"/>
    <property type="match status" value="1"/>
</dbReference>
<feature type="region of interest" description="Disordered" evidence="11">
    <location>
        <begin position="122"/>
        <end position="145"/>
    </location>
</feature>
<evidence type="ECO:0000313" key="13">
    <source>
        <dbReference type="EMBL" id="CAJ0943703.1"/>
    </source>
</evidence>
<feature type="compositionally biased region" description="Polar residues" evidence="11">
    <location>
        <begin position="129"/>
        <end position="145"/>
    </location>
</feature>
<dbReference type="SUPFAM" id="SSF57501">
    <property type="entry name" value="Cystine-knot cytokines"/>
    <property type="match status" value="1"/>
</dbReference>
<dbReference type="InterPro" id="IPR006782">
    <property type="entry name" value="PDGF_N"/>
</dbReference>
<comment type="function">
    <text evidence="8">Growth factor that plays an essential role in the regulation of embryonic development, cell proliferation, cell migration, survival and chemotaxis. Potent mitogen for cells of mesenchymal origin. Required for normal proliferation and recruitment of pericytes and vascular smooth muscle cells in the central nervous system, skin, lung, heart and placenta. Required for normal blood vessel development, and for normal development of kidney glomeruli. Plays an important role in wound healing. Signaling is modulated by the formation of heterodimers with PDGFA.</text>
</comment>
<dbReference type="Pfam" id="PF00341">
    <property type="entry name" value="PDGF"/>
    <property type="match status" value="1"/>
</dbReference>
<proteinExistence type="inferred from homology"/>
<dbReference type="EMBL" id="CAUEEQ010021550">
    <property type="protein sequence ID" value="CAJ0943703.1"/>
    <property type="molecule type" value="Genomic_DNA"/>
</dbReference>
<feature type="domain" description="Platelet-derived growth factor (PDGF) family profile" evidence="12">
    <location>
        <begin position="146"/>
        <end position="249"/>
    </location>
</feature>
<evidence type="ECO:0000256" key="8">
    <source>
        <dbReference type="ARBA" id="ARBA00046258"/>
    </source>
</evidence>
<dbReference type="Pfam" id="PF04692">
    <property type="entry name" value="PDGF_N"/>
    <property type="match status" value="1"/>
</dbReference>
<comment type="similarity">
    <text evidence="1 10">Belongs to the PDGF/VEGF growth factor family.</text>
</comment>
<evidence type="ECO:0000256" key="9">
    <source>
        <dbReference type="ARBA" id="ARBA00046967"/>
    </source>
</evidence>
<protein>
    <recommendedName>
        <fullName evidence="2">Platelet-derived growth factor subunit B</fullName>
    </recommendedName>
    <alternativeName>
        <fullName evidence="5">PDGF-2</fullName>
    </alternativeName>
    <alternativeName>
        <fullName evidence="6">Platelet-derived growth factor B chain</fullName>
    </alternativeName>
    <alternativeName>
        <fullName evidence="7">Platelet-derived growth factor beta polypeptide</fullName>
    </alternativeName>
</protein>
<evidence type="ECO:0000256" key="3">
    <source>
        <dbReference type="ARBA" id="ARBA00023030"/>
    </source>
</evidence>
<organism evidence="13 14">
    <name type="scientific">Ranitomeya imitator</name>
    <name type="common">mimic poison frog</name>
    <dbReference type="NCBI Taxonomy" id="111125"/>
    <lineage>
        <taxon>Eukaryota</taxon>
        <taxon>Metazoa</taxon>
        <taxon>Chordata</taxon>
        <taxon>Craniata</taxon>
        <taxon>Vertebrata</taxon>
        <taxon>Euteleostomi</taxon>
        <taxon>Amphibia</taxon>
        <taxon>Batrachia</taxon>
        <taxon>Anura</taxon>
        <taxon>Neobatrachia</taxon>
        <taxon>Hyloidea</taxon>
        <taxon>Dendrobatidae</taxon>
        <taxon>Dendrobatinae</taxon>
        <taxon>Ranitomeya</taxon>
    </lineage>
</organism>
<evidence type="ECO:0000256" key="11">
    <source>
        <dbReference type="SAM" id="MobiDB-lite"/>
    </source>
</evidence>
<evidence type="ECO:0000256" key="7">
    <source>
        <dbReference type="ARBA" id="ARBA00032702"/>
    </source>
</evidence>
<feature type="region of interest" description="Disordered" evidence="11">
    <location>
        <begin position="253"/>
        <end position="286"/>
    </location>
</feature>
<keyword evidence="3 10" id="KW-0339">Growth factor</keyword>
<gene>
    <name evidence="13" type="ORF">RIMI_LOCUS10095213</name>
</gene>
<name>A0ABN9LJQ4_9NEOB</name>
<dbReference type="CDD" id="cd00135">
    <property type="entry name" value="PDGF"/>
    <property type="match status" value="1"/>
</dbReference>
<accession>A0ABN9LJQ4</accession>
<sequence>MVQTDGEVWKEDKPGMYEKNNSYLHRVYSNVFDASSFHIHQMPNGGRVATSVGLGNQGPTSNQLQDPIFQLQANVTLSSITDLYNNELGDPIPSDMYEKITGGSVKSIADIRRLLQIESVDDEEDVQELSRNGTRSLPRGNSSHSRVIRSLEVEQAQPAQCKTRTEVFEITRNMVDPTNANFIVQPSCVEVQRCSGCCNSRNMKCVALRKHIRHVKVKKIVIHRNLKNIVEVPFPLEDHVECKCQPVSAASARSHHTANDHRKVAGVPVTTPPPTTVTQKEESQLRPLKRKNRKFKHLPGKKEQKLLLTT</sequence>
<evidence type="ECO:0000256" key="6">
    <source>
        <dbReference type="ARBA" id="ARBA00032481"/>
    </source>
</evidence>
<keyword evidence="14" id="KW-1185">Reference proteome</keyword>
<reference evidence="13" key="1">
    <citation type="submission" date="2023-07" db="EMBL/GenBank/DDBJ databases">
        <authorList>
            <person name="Stuckert A."/>
        </authorList>
    </citation>
    <scope>NUCLEOTIDE SEQUENCE</scope>
</reference>
<evidence type="ECO:0000256" key="10">
    <source>
        <dbReference type="RuleBase" id="RU003818"/>
    </source>
</evidence>
<dbReference type="InterPro" id="IPR023581">
    <property type="entry name" value="PD_growth_factor_CS"/>
</dbReference>
<evidence type="ECO:0000256" key="4">
    <source>
        <dbReference type="ARBA" id="ARBA00023246"/>
    </source>
</evidence>
<dbReference type="InterPro" id="IPR000072">
    <property type="entry name" value="PDGF/VEGF_dom"/>
</dbReference>
<evidence type="ECO:0000313" key="14">
    <source>
        <dbReference type="Proteomes" id="UP001176940"/>
    </source>
</evidence>
<dbReference type="PROSITE" id="PS50278">
    <property type="entry name" value="PDGF_2"/>
    <property type="match status" value="1"/>
</dbReference>